<gene>
    <name evidence="7" type="ORF">chiPu_0015465</name>
</gene>
<dbReference type="CDD" id="cd11289">
    <property type="entry name" value="gelsolin_S2_like"/>
    <property type="match status" value="1"/>
</dbReference>
<dbReference type="GO" id="GO:0015629">
    <property type="term" value="C:actin cytoskeleton"/>
    <property type="evidence" value="ECO:0007669"/>
    <property type="project" value="TreeGrafter"/>
</dbReference>
<evidence type="ECO:0000256" key="5">
    <source>
        <dbReference type="ARBA" id="ARBA00023203"/>
    </source>
</evidence>
<dbReference type="AlphaFoldDB" id="A0A401T2T1"/>
<dbReference type="InterPro" id="IPR007122">
    <property type="entry name" value="Villin/Gelsolin"/>
</dbReference>
<keyword evidence="2" id="KW-0117">Actin capping</keyword>
<dbReference type="Pfam" id="PF00626">
    <property type="entry name" value="Gelsolin"/>
    <property type="match status" value="5"/>
</dbReference>
<dbReference type="STRING" id="137246.A0A401T2T1"/>
<keyword evidence="8" id="KW-1185">Reference proteome</keyword>
<comment type="similarity">
    <text evidence="1">Belongs to the villin/gelsolin family.</text>
</comment>
<dbReference type="CDD" id="cd11293">
    <property type="entry name" value="gelsolin_S4_like"/>
    <property type="match status" value="1"/>
</dbReference>
<sequence length="711" mass="81314">MPDLTEAISKSLNKTTPGIQIWRIEKMLMVPVPLKSYGNFYEGDCYIVFATHKTGSSFTYDIHFWIGRDSSQDEQGAAAIYTTQMDDYLGGKAVQHREVQRYESEIFKGYFKKGFIYKQGGVATGLKHVETNSYDVKRLLHVKGKKNVYAGEVEMSWKSFNTGDVFLLDLGKLIVQWNGPQSNRMERLKAMQLAKDIRDRERGGRGQVGVVDGNDEAASPQLMKLMYYILGEKRDIKSPIPDTVVEQHQRAAVKLYRVTDSEGKLVVQEVAARPLTQDLLNSEDCYIVDQGGIKIFVWKGKKSSKEERQSSLSRALVWMIEDLELVPVPSHWFGHFYSGNCYLILYTYTVNNRLHYILYIWQGAHASQGDVTASAYQAVHLDQTYNGEPVQVRVTMGKEPQHLTAIFKGKLVVFEGNASTANDQDTEASVRLFQIRGENQYNTKAFEVSARSSSLNSNDVFVLRTSEKCFLCGRNAEQWRCAVTVAMSNSLYFSLQHEHQAIVPRLFECSNQTGRFIATEITDFTQDDLDDDDVMLLDTWEQIFLWIGNGANEKEKEDSIVTAQEYLNTHPTKRDSSTPIVIVKQGFEPPTFTGWFMAWDQYLWNDGKYEDLKVEFDNSQVVDELIKDMKSVQISVNYNNESSVRGPVQTYPAEQLINKLPEELPPGVDSTRKEEYLSNEDFLIVFNMSRIKFDAMPEWKQRNLKKEKGLF</sequence>
<dbReference type="SMART" id="SM00262">
    <property type="entry name" value="GEL"/>
    <property type="match status" value="5"/>
</dbReference>
<dbReference type="Gene3D" id="3.40.20.10">
    <property type="entry name" value="Severin"/>
    <property type="match status" value="6"/>
</dbReference>
<dbReference type="CDD" id="cd11290">
    <property type="entry name" value="gelsolin_S1_like"/>
    <property type="match status" value="1"/>
</dbReference>
<dbReference type="GO" id="GO:0005737">
    <property type="term" value="C:cytoplasm"/>
    <property type="evidence" value="ECO:0007669"/>
    <property type="project" value="TreeGrafter"/>
</dbReference>
<dbReference type="InterPro" id="IPR007123">
    <property type="entry name" value="Gelsolin-like_dom"/>
</dbReference>
<reference evidence="7 8" key="1">
    <citation type="journal article" date="2018" name="Nat. Ecol. Evol.">
        <title>Shark genomes provide insights into elasmobranch evolution and the origin of vertebrates.</title>
        <authorList>
            <person name="Hara Y"/>
            <person name="Yamaguchi K"/>
            <person name="Onimaru K"/>
            <person name="Kadota M"/>
            <person name="Koyanagi M"/>
            <person name="Keeley SD"/>
            <person name="Tatsumi K"/>
            <person name="Tanaka K"/>
            <person name="Motone F"/>
            <person name="Kageyama Y"/>
            <person name="Nozu R"/>
            <person name="Adachi N"/>
            <person name="Nishimura O"/>
            <person name="Nakagawa R"/>
            <person name="Tanegashima C"/>
            <person name="Kiyatake I"/>
            <person name="Matsumoto R"/>
            <person name="Murakumo K"/>
            <person name="Nishida K"/>
            <person name="Terakita A"/>
            <person name="Kuratani S"/>
            <person name="Sato K"/>
            <person name="Hyodo S Kuraku.S."/>
        </authorList>
    </citation>
    <scope>NUCLEOTIDE SEQUENCE [LARGE SCALE GENOMIC DNA]</scope>
</reference>
<dbReference type="SUPFAM" id="SSF82754">
    <property type="entry name" value="C-terminal, gelsolin-like domain of Sec23/24"/>
    <property type="match status" value="1"/>
</dbReference>
<dbReference type="OrthoDB" id="6375767at2759"/>
<dbReference type="InterPro" id="IPR029006">
    <property type="entry name" value="ADF-H/Gelsolin-like_dom_sf"/>
</dbReference>
<evidence type="ECO:0000256" key="3">
    <source>
        <dbReference type="ARBA" id="ARBA00022737"/>
    </source>
</evidence>
<dbReference type="PRINTS" id="PR00597">
    <property type="entry name" value="GELSOLIN"/>
</dbReference>
<keyword evidence="3" id="KW-0677">Repeat</keyword>
<evidence type="ECO:0000256" key="2">
    <source>
        <dbReference type="ARBA" id="ARBA00022467"/>
    </source>
</evidence>
<keyword evidence="5" id="KW-0009">Actin-binding</keyword>
<dbReference type="CDD" id="cd11291">
    <property type="entry name" value="gelsolin_S6_like"/>
    <property type="match status" value="1"/>
</dbReference>
<evidence type="ECO:0000256" key="1">
    <source>
        <dbReference type="ARBA" id="ARBA00008418"/>
    </source>
</evidence>
<keyword evidence="4" id="KW-0106">Calcium</keyword>
<evidence type="ECO:0000256" key="4">
    <source>
        <dbReference type="ARBA" id="ARBA00022837"/>
    </source>
</evidence>
<dbReference type="OMA" id="EPASFWV"/>
<comment type="caution">
    <text evidence="7">The sequence shown here is derived from an EMBL/GenBank/DDBJ whole genome shotgun (WGS) entry which is preliminary data.</text>
</comment>
<dbReference type="GO" id="GO:0051015">
    <property type="term" value="F:actin filament binding"/>
    <property type="evidence" value="ECO:0007669"/>
    <property type="project" value="InterPro"/>
</dbReference>
<organism evidence="7 8">
    <name type="scientific">Chiloscyllium punctatum</name>
    <name type="common">Brownbanded bambooshark</name>
    <name type="synonym">Hemiscyllium punctatum</name>
    <dbReference type="NCBI Taxonomy" id="137246"/>
    <lineage>
        <taxon>Eukaryota</taxon>
        <taxon>Metazoa</taxon>
        <taxon>Chordata</taxon>
        <taxon>Craniata</taxon>
        <taxon>Vertebrata</taxon>
        <taxon>Chondrichthyes</taxon>
        <taxon>Elasmobranchii</taxon>
        <taxon>Galeomorphii</taxon>
        <taxon>Galeoidea</taxon>
        <taxon>Orectolobiformes</taxon>
        <taxon>Hemiscylliidae</taxon>
        <taxon>Chiloscyllium</taxon>
    </lineage>
</organism>
<dbReference type="FunFam" id="3.40.20.10:FF:000027">
    <property type="entry name" value="Villin 1"/>
    <property type="match status" value="1"/>
</dbReference>
<dbReference type="InterPro" id="IPR036886">
    <property type="entry name" value="Villin_headpiece_dom_sf"/>
</dbReference>
<dbReference type="GO" id="GO:0005546">
    <property type="term" value="F:phosphatidylinositol-4,5-bisphosphate binding"/>
    <property type="evidence" value="ECO:0007669"/>
    <property type="project" value="TreeGrafter"/>
</dbReference>
<protein>
    <recommendedName>
        <fullName evidence="6">HP domain-containing protein</fullName>
    </recommendedName>
</protein>
<dbReference type="FunFam" id="3.40.20.10:FF:000002">
    <property type="entry name" value="Gelsolin"/>
    <property type="match status" value="1"/>
</dbReference>
<dbReference type="Gene3D" id="1.10.950.10">
    <property type="entry name" value="Villin headpiece domain"/>
    <property type="match status" value="1"/>
</dbReference>
<evidence type="ECO:0000259" key="6">
    <source>
        <dbReference type="PROSITE" id="PS51089"/>
    </source>
</evidence>
<dbReference type="FunFam" id="3.40.20.10:FF:000005">
    <property type="entry name" value="Gelsolin"/>
    <property type="match status" value="1"/>
</dbReference>
<dbReference type="SUPFAM" id="SSF47050">
    <property type="entry name" value="VHP, Villin headpiece domain"/>
    <property type="match status" value="1"/>
</dbReference>
<dbReference type="EMBL" id="BEZZ01000919">
    <property type="protein sequence ID" value="GCC36965.1"/>
    <property type="molecule type" value="Genomic_DNA"/>
</dbReference>
<dbReference type="GO" id="GO:0051016">
    <property type="term" value="P:barbed-end actin filament capping"/>
    <property type="evidence" value="ECO:0007669"/>
    <property type="project" value="TreeGrafter"/>
</dbReference>
<dbReference type="SMART" id="SM00153">
    <property type="entry name" value="VHP"/>
    <property type="match status" value="1"/>
</dbReference>
<dbReference type="InterPro" id="IPR036180">
    <property type="entry name" value="Gelsolin-like_dom_sf"/>
</dbReference>
<accession>A0A401T2T1</accession>
<name>A0A401T2T1_CHIPU</name>
<dbReference type="GO" id="GO:0051014">
    <property type="term" value="P:actin filament severing"/>
    <property type="evidence" value="ECO:0007669"/>
    <property type="project" value="TreeGrafter"/>
</dbReference>
<feature type="domain" description="HP" evidence="6">
    <location>
        <begin position="645"/>
        <end position="711"/>
    </location>
</feature>
<dbReference type="PROSITE" id="PS51089">
    <property type="entry name" value="HP"/>
    <property type="match status" value="1"/>
</dbReference>
<dbReference type="PANTHER" id="PTHR11977">
    <property type="entry name" value="VILLIN"/>
    <property type="match status" value="1"/>
</dbReference>
<dbReference type="SUPFAM" id="SSF55753">
    <property type="entry name" value="Actin depolymerizing proteins"/>
    <property type="match status" value="5"/>
</dbReference>
<dbReference type="Pfam" id="PF02209">
    <property type="entry name" value="VHP"/>
    <property type="match status" value="1"/>
</dbReference>
<dbReference type="PANTHER" id="PTHR11977:SF123">
    <property type="entry name" value="GELSOLIN"/>
    <property type="match status" value="1"/>
</dbReference>
<dbReference type="InterPro" id="IPR003128">
    <property type="entry name" value="Villin_headpiece"/>
</dbReference>
<proteinExistence type="inferred from homology"/>
<dbReference type="GO" id="GO:0008154">
    <property type="term" value="P:actin polymerization or depolymerization"/>
    <property type="evidence" value="ECO:0007669"/>
    <property type="project" value="TreeGrafter"/>
</dbReference>
<evidence type="ECO:0000313" key="7">
    <source>
        <dbReference type="EMBL" id="GCC36965.1"/>
    </source>
</evidence>
<dbReference type="Proteomes" id="UP000287033">
    <property type="component" value="Unassembled WGS sequence"/>
</dbReference>
<evidence type="ECO:0000313" key="8">
    <source>
        <dbReference type="Proteomes" id="UP000287033"/>
    </source>
</evidence>